<dbReference type="AlphaFoldDB" id="A0A183M9I0"/>
<dbReference type="Proteomes" id="UP000277204">
    <property type="component" value="Unassembled WGS sequence"/>
</dbReference>
<evidence type="ECO:0000313" key="2">
    <source>
        <dbReference type="Proteomes" id="UP000277204"/>
    </source>
</evidence>
<dbReference type="EMBL" id="UZAI01008319">
    <property type="protein sequence ID" value="VDP01706.1"/>
    <property type="molecule type" value="Genomic_DNA"/>
</dbReference>
<gene>
    <name evidence="1" type="ORF">SMRZ_LOCUS12705</name>
</gene>
<name>A0A183M9I0_9TREM</name>
<keyword evidence="2" id="KW-1185">Reference proteome</keyword>
<sequence>MNQLQFNFIIKFHKHVNVVKHVQHFLIVN</sequence>
<protein>
    <submittedName>
        <fullName evidence="1">Uncharacterized protein</fullName>
    </submittedName>
</protein>
<evidence type="ECO:0000313" key="1">
    <source>
        <dbReference type="EMBL" id="VDP01706.1"/>
    </source>
</evidence>
<reference evidence="1 2" key="1">
    <citation type="submission" date="2018-11" db="EMBL/GenBank/DDBJ databases">
        <authorList>
            <consortium name="Pathogen Informatics"/>
        </authorList>
    </citation>
    <scope>NUCLEOTIDE SEQUENCE [LARGE SCALE GENOMIC DNA]</scope>
    <source>
        <strain evidence="1 2">Zambia</strain>
    </source>
</reference>
<accession>A0A183M9I0</accession>
<organism evidence="1 2">
    <name type="scientific">Schistosoma margrebowiei</name>
    <dbReference type="NCBI Taxonomy" id="48269"/>
    <lineage>
        <taxon>Eukaryota</taxon>
        <taxon>Metazoa</taxon>
        <taxon>Spiralia</taxon>
        <taxon>Lophotrochozoa</taxon>
        <taxon>Platyhelminthes</taxon>
        <taxon>Trematoda</taxon>
        <taxon>Digenea</taxon>
        <taxon>Strigeidida</taxon>
        <taxon>Schistosomatoidea</taxon>
        <taxon>Schistosomatidae</taxon>
        <taxon>Schistosoma</taxon>
    </lineage>
</organism>
<proteinExistence type="predicted"/>